<dbReference type="Proteomes" id="UP000183982">
    <property type="component" value="Unassembled WGS sequence"/>
</dbReference>
<dbReference type="InterPro" id="IPR029058">
    <property type="entry name" value="AB_hydrolase_fold"/>
</dbReference>
<dbReference type="Pfam" id="PF00561">
    <property type="entry name" value="Abhydrolase_1"/>
    <property type="match status" value="1"/>
</dbReference>
<dbReference type="GO" id="GO:0016787">
    <property type="term" value="F:hydrolase activity"/>
    <property type="evidence" value="ECO:0007669"/>
    <property type="project" value="UniProtKB-KW"/>
</dbReference>
<reference evidence="4" key="1">
    <citation type="submission" date="2016-11" db="EMBL/GenBank/DDBJ databases">
        <authorList>
            <person name="Varghese N."/>
            <person name="Submissions S."/>
        </authorList>
    </citation>
    <scope>NUCLEOTIDE SEQUENCE [LARGE SCALE GENOMIC DNA]</scope>
    <source>
        <strain evidence="4">DSM 100564</strain>
    </source>
</reference>
<dbReference type="GO" id="GO:0016020">
    <property type="term" value="C:membrane"/>
    <property type="evidence" value="ECO:0007669"/>
    <property type="project" value="TreeGrafter"/>
</dbReference>
<name>A0A1M6S6V8_9RHOB</name>
<protein>
    <submittedName>
        <fullName evidence="3">Pimeloyl-ACP methyl ester carboxylesterase</fullName>
    </submittedName>
</protein>
<dbReference type="EMBL" id="FQZQ01000028">
    <property type="protein sequence ID" value="SHK40389.1"/>
    <property type="molecule type" value="Genomic_DNA"/>
</dbReference>
<evidence type="ECO:0000259" key="2">
    <source>
        <dbReference type="Pfam" id="PF00561"/>
    </source>
</evidence>
<proteinExistence type="predicted"/>
<dbReference type="AlphaFoldDB" id="A0A1M6S6V8"/>
<dbReference type="RefSeq" id="WP_073256221.1">
    <property type="nucleotide sequence ID" value="NZ_FQZQ01000028.1"/>
</dbReference>
<keyword evidence="1" id="KW-0378">Hydrolase</keyword>
<dbReference type="PANTHER" id="PTHR43798:SF31">
    <property type="entry name" value="AB HYDROLASE SUPERFAMILY PROTEIN YCLE"/>
    <property type="match status" value="1"/>
</dbReference>
<gene>
    <name evidence="3" type="ORF">SAMN05444000_1281</name>
</gene>
<organism evidence="3 4">
    <name type="scientific">Shimia gijangensis</name>
    <dbReference type="NCBI Taxonomy" id="1470563"/>
    <lineage>
        <taxon>Bacteria</taxon>
        <taxon>Pseudomonadati</taxon>
        <taxon>Pseudomonadota</taxon>
        <taxon>Alphaproteobacteria</taxon>
        <taxon>Rhodobacterales</taxon>
        <taxon>Roseobacteraceae</taxon>
    </lineage>
</organism>
<dbReference type="PRINTS" id="PR00111">
    <property type="entry name" value="ABHYDROLASE"/>
</dbReference>
<dbReference type="PANTHER" id="PTHR43798">
    <property type="entry name" value="MONOACYLGLYCEROL LIPASE"/>
    <property type="match status" value="1"/>
</dbReference>
<feature type="domain" description="AB hydrolase-1" evidence="2">
    <location>
        <begin position="16"/>
        <end position="171"/>
    </location>
</feature>
<accession>A0A1M6S6V8</accession>
<evidence type="ECO:0000313" key="4">
    <source>
        <dbReference type="Proteomes" id="UP000183982"/>
    </source>
</evidence>
<dbReference type="STRING" id="1470563.SAMN05444000_1281"/>
<dbReference type="Gene3D" id="3.40.50.1820">
    <property type="entry name" value="alpha/beta hydrolase"/>
    <property type="match status" value="1"/>
</dbReference>
<dbReference type="InterPro" id="IPR000073">
    <property type="entry name" value="AB_hydrolase_1"/>
</dbReference>
<dbReference type="SUPFAM" id="SSF53474">
    <property type="entry name" value="alpha/beta-Hydrolases"/>
    <property type="match status" value="1"/>
</dbReference>
<dbReference type="OrthoDB" id="9785847at2"/>
<evidence type="ECO:0000256" key="1">
    <source>
        <dbReference type="ARBA" id="ARBA00022801"/>
    </source>
</evidence>
<dbReference type="InterPro" id="IPR050266">
    <property type="entry name" value="AB_hydrolase_sf"/>
</dbReference>
<sequence length="260" mass="28888">MTQSIDCAYSIEGEGPPLFLIHGIGAARDTWRYCMPVLTKHFTVINYDLRGHGKSPMPKGAFGLDELVADLEALRSKLGIEQAHFAGHSLGGMIGPAYARKYPDRVLSIGLLSTAAGRTEQDSKNVWAVVHAMEEKGIANILPTLKDRWYTDAFLEDHSDIVQRRMSQVTGMSSEVFMNVFRIYAGTEMLPWLHEVKHPCLVLTGENDGGCNPRLNLLIDQELDNSELVILPDLKHSILLEDGANVARHMVKFVETLGMM</sequence>
<evidence type="ECO:0000313" key="3">
    <source>
        <dbReference type="EMBL" id="SHK40389.1"/>
    </source>
</evidence>
<keyword evidence="4" id="KW-1185">Reference proteome</keyword>